<name>W4VK59_9BACI</name>
<dbReference type="STRING" id="1298598.JCM21714_2262"/>
<feature type="region of interest" description="Disordered" evidence="1">
    <location>
        <begin position="66"/>
        <end position="92"/>
    </location>
</feature>
<gene>
    <name evidence="3" type="ORF">JCM21714_2262</name>
</gene>
<organism evidence="3 4">
    <name type="scientific">Gracilibacillus boraciitolerans JCM 21714</name>
    <dbReference type="NCBI Taxonomy" id="1298598"/>
    <lineage>
        <taxon>Bacteria</taxon>
        <taxon>Bacillati</taxon>
        <taxon>Bacillota</taxon>
        <taxon>Bacilli</taxon>
        <taxon>Bacillales</taxon>
        <taxon>Bacillaceae</taxon>
        <taxon>Gracilibacillus</taxon>
    </lineage>
</organism>
<evidence type="ECO:0000313" key="4">
    <source>
        <dbReference type="Proteomes" id="UP000019102"/>
    </source>
</evidence>
<evidence type="ECO:0000256" key="2">
    <source>
        <dbReference type="SAM" id="SignalP"/>
    </source>
</evidence>
<evidence type="ECO:0000256" key="1">
    <source>
        <dbReference type="SAM" id="MobiDB-lite"/>
    </source>
</evidence>
<dbReference type="RefSeq" id="WP_035723391.1">
    <property type="nucleotide sequence ID" value="NZ_BAVS01000010.1"/>
</dbReference>
<sequence length="92" mass="10379">MLKNFTIISLLLAALLFGSGFSSDSTLSVERNSSSNFLQTFKIERISEANLQYLIKRFSKELNIEEETIEEESSQEKPTDHQETEKNGGSTT</sequence>
<keyword evidence="4" id="KW-1185">Reference proteome</keyword>
<comment type="caution">
    <text evidence="3">The sequence shown here is derived from an EMBL/GenBank/DDBJ whole genome shotgun (WGS) entry which is preliminary data.</text>
</comment>
<dbReference type="EMBL" id="BAVS01000010">
    <property type="protein sequence ID" value="GAE93208.1"/>
    <property type="molecule type" value="Genomic_DNA"/>
</dbReference>
<feature type="chain" id="PRO_5038374827" evidence="2">
    <location>
        <begin position="25"/>
        <end position="92"/>
    </location>
</feature>
<evidence type="ECO:0000313" key="3">
    <source>
        <dbReference type="EMBL" id="GAE93208.1"/>
    </source>
</evidence>
<dbReference type="AlphaFoldDB" id="W4VK59"/>
<accession>W4VK59</accession>
<protein>
    <submittedName>
        <fullName evidence="3">Uncharacterized protein</fullName>
    </submittedName>
</protein>
<proteinExistence type="predicted"/>
<reference evidence="3 4" key="1">
    <citation type="journal article" date="2014" name="Genome Announc.">
        <title>Draft Genome Sequence of the Boron-Tolerant and Moderately Halotolerant Bacterium Gracilibacillus boraciitolerans JCM 21714T.</title>
        <authorList>
            <person name="Ahmed I."/>
            <person name="Oshima K."/>
            <person name="Suda W."/>
            <person name="Kitamura K."/>
            <person name="Iida T."/>
            <person name="Ohmori Y."/>
            <person name="Fujiwara T."/>
            <person name="Hattori M."/>
            <person name="Ohkuma M."/>
        </authorList>
    </citation>
    <scope>NUCLEOTIDE SEQUENCE [LARGE SCALE GENOMIC DNA]</scope>
    <source>
        <strain evidence="3 4">JCM 21714</strain>
    </source>
</reference>
<feature type="signal peptide" evidence="2">
    <location>
        <begin position="1"/>
        <end position="24"/>
    </location>
</feature>
<keyword evidence="2" id="KW-0732">Signal</keyword>
<feature type="compositionally biased region" description="Basic and acidic residues" evidence="1">
    <location>
        <begin position="74"/>
        <end position="86"/>
    </location>
</feature>
<dbReference type="Proteomes" id="UP000019102">
    <property type="component" value="Unassembled WGS sequence"/>
</dbReference>